<accession>A0A2S9INE9</accession>
<dbReference type="Proteomes" id="UP000239434">
    <property type="component" value="Unassembled WGS sequence"/>
</dbReference>
<keyword evidence="1" id="KW-0175">Coiled coil</keyword>
<reference evidence="2 3" key="1">
    <citation type="submission" date="2018-02" db="EMBL/GenBank/DDBJ databases">
        <title>The draft genome of Phyllobacterium sp. 1N-3.</title>
        <authorList>
            <person name="Liu L."/>
            <person name="Li L."/>
            <person name="Zhang X."/>
            <person name="Wang T."/>
            <person name="Liang L."/>
        </authorList>
    </citation>
    <scope>NUCLEOTIDE SEQUENCE [LARGE SCALE GENOMIC DNA]</scope>
    <source>
        <strain evidence="2 3">1N-3</strain>
    </source>
</reference>
<keyword evidence="3" id="KW-1185">Reference proteome</keyword>
<evidence type="ECO:0000313" key="2">
    <source>
        <dbReference type="EMBL" id="PRD42066.1"/>
    </source>
</evidence>
<organism evidence="2 3">
    <name type="scientific">Phyllobacterium phragmitis</name>
    <dbReference type="NCBI Taxonomy" id="2670329"/>
    <lineage>
        <taxon>Bacteria</taxon>
        <taxon>Pseudomonadati</taxon>
        <taxon>Pseudomonadota</taxon>
        <taxon>Alphaproteobacteria</taxon>
        <taxon>Hyphomicrobiales</taxon>
        <taxon>Phyllobacteriaceae</taxon>
        <taxon>Phyllobacterium</taxon>
    </lineage>
</organism>
<feature type="coiled-coil region" evidence="1">
    <location>
        <begin position="102"/>
        <end position="157"/>
    </location>
</feature>
<name>A0A2S9INE9_9HYPH</name>
<dbReference type="EMBL" id="PVBR01000014">
    <property type="protein sequence ID" value="PRD42066.1"/>
    <property type="molecule type" value="Genomic_DNA"/>
</dbReference>
<dbReference type="AlphaFoldDB" id="A0A2S9INE9"/>
<dbReference type="RefSeq" id="WP_105743334.1">
    <property type="nucleotide sequence ID" value="NZ_PVBR01000014.1"/>
</dbReference>
<evidence type="ECO:0000313" key="3">
    <source>
        <dbReference type="Proteomes" id="UP000239434"/>
    </source>
</evidence>
<gene>
    <name evidence="2" type="ORF">C5748_18080</name>
</gene>
<sequence>MQALKWHTINDDEIWADPAGTIWVADCASQEIADAIVQWHNAAISPATPADKAPADLVPVAYTTKATLDHLKGKDHVSSFIFGVPSGTVDIPLYGPEAAERIAALEAQLAIANETVKRQGLEILKQIGVLQNSASEIVKWEGRAETAEARAAELREAQYPAIAARFTRLHSICSRILWEDVGVPAIQNEQTKSALDDLSEYLFADGVDAALAQKESEKS</sequence>
<evidence type="ECO:0000256" key="1">
    <source>
        <dbReference type="SAM" id="Coils"/>
    </source>
</evidence>
<comment type="caution">
    <text evidence="2">The sequence shown here is derived from an EMBL/GenBank/DDBJ whole genome shotgun (WGS) entry which is preliminary data.</text>
</comment>
<protein>
    <submittedName>
        <fullName evidence="2">Uncharacterized protein</fullName>
    </submittedName>
</protein>
<proteinExistence type="predicted"/>